<evidence type="ECO:0000256" key="1">
    <source>
        <dbReference type="ARBA" id="ARBA00022737"/>
    </source>
</evidence>
<feature type="non-terminal residue" evidence="3">
    <location>
        <position position="245"/>
    </location>
</feature>
<dbReference type="Pfam" id="PF00880">
    <property type="entry name" value="Nebulin"/>
    <property type="match status" value="5"/>
</dbReference>
<dbReference type="PANTHER" id="PTHR11039:SF37">
    <property type="entry name" value="NEBULIN"/>
    <property type="match status" value="1"/>
</dbReference>
<name>A0A7K9ESD8_BARMA</name>
<evidence type="ECO:0000256" key="2">
    <source>
        <dbReference type="ARBA" id="ARBA00023203"/>
    </source>
</evidence>
<dbReference type="AlphaFoldDB" id="A0A7K9ESD8"/>
<dbReference type="GO" id="GO:0071691">
    <property type="term" value="P:cardiac muscle thin filament assembly"/>
    <property type="evidence" value="ECO:0007669"/>
    <property type="project" value="TreeGrafter"/>
</dbReference>
<evidence type="ECO:0000313" key="3">
    <source>
        <dbReference type="EMBL" id="NXG79515.1"/>
    </source>
</evidence>
<protein>
    <submittedName>
        <fullName evidence="3">NEBU protein</fullName>
    </submittedName>
</protein>
<dbReference type="InterPro" id="IPR055297">
    <property type="entry name" value="NEBU/NEBL"/>
</dbReference>
<keyword evidence="1" id="KW-0677">Repeat</keyword>
<dbReference type="PRINTS" id="PR00510">
    <property type="entry name" value="NEBULIN"/>
</dbReference>
<dbReference type="InterPro" id="IPR000900">
    <property type="entry name" value="Nebulin_repeat"/>
</dbReference>
<evidence type="ECO:0000313" key="4">
    <source>
        <dbReference type="Proteomes" id="UP000578343"/>
    </source>
</evidence>
<comment type="caution">
    <text evidence="3">The sequence shown here is derived from an EMBL/GenBank/DDBJ whole genome shotgun (WGS) entry which is preliminary data.</text>
</comment>
<gene>
    <name evidence="3" type="primary">Neb_8</name>
    <name evidence="3" type="ORF">BARMAR_R13731</name>
</gene>
<sequence>YTEAWDADKTSIHVMPDTPTILLAKANAANVSHKHYQKAWDEAKAKSYDIRADAISIKHAKASRDIASEYKYKATHEKEKGHYIGCKSAQDDPKLVLAARAMSLQNDRLYKKAYNDSKTQIHLPVDALSVQAAKECQTLVSDVDYRHYLHQWTCLPDQNDVIHARKAYDLQSDAVYKSDLEWLRGIGWLPNDSPEVRRVKQAQDLLSDNVYRTPIDSVKYTSIVDSPDVVLAKTNAEQVSIVRYN</sequence>
<dbReference type="InterPro" id="IPR013998">
    <property type="entry name" value="Nebulin-like"/>
</dbReference>
<dbReference type="SMART" id="SM00227">
    <property type="entry name" value="NEBU"/>
    <property type="match status" value="7"/>
</dbReference>
<proteinExistence type="predicted"/>
<organism evidence="3 4">
    <name type="scientific">Baryphthengus martii</name>
    <name type="common">Rufous motmot</name>
    <dbReference type="NCBI Taxonomy" id="176943"/>
    <lineage>
        <taxon>Eukaryota</taxon>
        <taxon>Metazoa</taxon>
        <taxon>Chordata</taxon>
        <taxon>Craniata</taxon>
        <taxon>Vertebrata</taxon>
        <taxon>Euteleostomi</taxon>
        <taxon>Archelosauria</taxon>
        <taxon>Archosauria</taxon>
        <taxon>Dinosauria</taxon>
        <taxon>Saurischia</taxon>
        <taxon>Theropoda</taxon>
        <taxon>Coelurosauria</taxon>
        <taxon>Aves</taxon>
        <taxon>Neognathae</taxon>
        <taxon>Neoaves</taxon>
        <taxon>Telluraves</taxon>
        <taxon>Coraciimorphae</taxon>
        <taxon>Coraciiformes</taxon>
        <taxon>Momotidae</taxon>
        <taxon>Baryphthengus</taxon>
    </lineage>
</organism>
<keyword evidence="2" id="KW-0009">Actin-binding</keyword>
<reference evidence="3 4" key="1">
    <citation type="submission" date="2019-09" db="EMBL/GenBank/DDBJ databases">
        <title>Bird 10,000 Genomes (B10K) Project - Family phase.</title>
        <authorList>
            <person name="Zhang G."/>
        </authorList>
    </citation>
    <scope>NUCLEOTIDE SEQUENCE [LARGE SCALE GENOMIC DNA]</scope>
    <source>
        <strain evidence="3">B10K-DU-001-21</strain>
        <tissue evidence="3">Muscle</tissue>
    </source>
</reference>
<keyword evidence="4" id="KW-1185">Reference proteome</keyword>
<dbReference type="PROSITE" id="PS51216">
    <property type="entry name" value="NEBULIN"/>
    <property type="match status" value="5"/>
</dbReference>
<dbReference type="PANTHER" id="PTHR11039">
    <property type="entry name" value="NEBULIN"/>
    <property type="match status" value="1"/>
</dbReference>
<dbReference type="Proteomes" id="UP000578343">
    <property type="component" value="Unassembled WGS sequence"/>
</dbReference>
<dbReference type="OrthoDB" id="9295290at2759"/>
<dbReference type="GO" id="GO:0030018">
    <property type="term" value="C:Z disc"/>
    <property type="evidence" value="ECO:0007669"/>
    <property type="project" value="InterPro"/>
</dbReference>
<dbReference type="GO" id="GO:0051015">
    <property type="term" value="F:actin filament binding"/>
    <property type="evidence" value="ECO:0007669"/>
    <property type="project" value="InterPro"/>
</dbReference>
<dbReference type="EMBL" id="VWZK01019438">
    <property type="protein sequence ID" value="NXG79515.1"/>
    <property type="molecule type" value="Genomic_DNA"/>
</dbReference>
<accession>A0A7K9ESD8</accession>
<feature type="non-terminal residue" evidence="3">
    <location>
        <position position="1"/>
    </location>
</feature>